<dbReference type="InterPro" id="IPR041881">
    <property type="entry name" value="PqqD_sf"/>
</dbReference>
<dbReference type="InterPro" id="IPR008792">
    <property type="entry name" value="PQQD"/>
</dbReference>
<accession>A0A084ABQ7</accession>
<proteinExistence type="predicted"/>
<evidence type="ECO:0008006" key="3">
    <source>
        <dbReference type="Google" id="ProtNLM"/>
    </source>
</evidence>
<evidence type="ECO:0000313" key="2">
    <source>
        <dbReference type="Proteomes" id="UP000028401"/>
    </source>
</evidence>
<dbReference type="PATRIC" id="fig|1415168.3.peg.1208"/>
<dbReference type="EMBL" id="AZSI01000024">
    <property type="protein sequence ID" value="KEY62736.1"/>
    <property type="molecule type" value="Genomic_DNA"/>
</dbReference>
<dbReference type="Gene3D" id="1.10.10.1150">
    <property type="entry name" value="Coenzyme PQQ synthesis protein D (PqqD)"/>
    <property type="match status" value="1"/>
</dbReference>
<dbReference type="Pfam" id="PF05402">
    <property type="entry name" value="PqqD"/>
    <property type="match status" value="1"/>
</dbReference>
<reference evidence="1 2" key="1">
    <citation type="submission" date="2014-06" db="EMBL/GenBank/DDBJ databases">
        <title>Draft genome sequence of the putrescine producing strain Lactococcus lactis subsp cremoris GE214.</title>
        <authorList>
            <person name="Ladero V."/>
            <person name="Linares D.M."/>
            <person name="del Rio B."/>
            <person name="Mayo B."/>
            <person name="Martin M.C."/>
            <person name="Fernandez M."/>
            <person name="Alvarez M.A."/>
        </authorList>
    </citation>
    <scope>NUCLEOTIDE SEQUENCE [LARGE SCALE GENOMIC DNA]</scope>
    <source>
        <strain evidence="1 2">GE214</strain>
    </source>
</reference>
<name>A0A084ABQ7_LACLC</name>
<dbReference type="AlphaFoldDB" id="A0A084ABQ7"/>
<evidence type="ECO:0000313" key="1">
    <source>
        <dbReference type="EMBL" id="KEY62736.1"/>
    </source>
</evidence>
<sequence length="83" mass="9724">MLKKSYKSQLVKFQGKFMITDTKIVFEVNEIGARIFDLCNGKNSVEDIAKKLSNKYKIEYDEALRDINDYLSELEELQLIVKE</sequence>
<dbReference type="Proteomes" id="UP000028401">
    <property type="component" value="Unassembled WGS sequence"/>
</dbReference>
<comment type="caution">
    <text evidence="1">The sequence shown here is derived from an EMBL/GenBank/DDBJ whole genome shotgun (WGS) entry which is preliminary data.</text>
</comment>
<gene>
    <name evidence="1" type="ORF">U725_01129</name>
</gene>
<dbReference type="RefSeq" id="WP_042748130.1">
    <property type="nucleotide sequence ID" value="NZ_AZSI01000024.1"/>
</dbReference>
<protein>
    <recommendedName>
        <fullName evidence="3">Coenzyme PQQ synthesis protein D (PqqD)</fullName>
    </recommendedName>
</protein>
<organism evidence="1 2">
    <name type="scientific">Lactococcus cremoris subsp. cremoris GE214</name>
    <dbReference type="NCBI Taxonomy" id="1415168"/>
    <lineage>
        <taxon>Bacteria</taxon>
        <taxon>Bacillati</taxon>
        <taxon>Bacillota</taxon>
        <taxon>Bacilli</taxon>
        <taxon>Lactobacillales</taxon>
        <taxon>Streptococcaceae</taxon>
        <taxon>Lactococcus</taxon>
        <taxon>Lactococcus cremoris subsp. cremoris</taxon>
    </lineage>
</organism>